<name>A0A645IAK3_9ZZZZ</name>
<sequence>MLCLLLPLLNLVTTGEQLAAYLLDGDWESAGVELFAVAVGVAAAAAWAWMRKASNLKPARKQMARELSARELSRDLPVAADASAAKQGSLS</sequence>
<dbReference type="EMBL" id="VSSQ01110617">
    <property type="protein sequence ID" value="MPN48357.1"/>
    <property type="molecule type" value="Genomic_DNA"/>
</dbReference>
<dbReference type="AlphaFoldDB" id="A0A645IAK3"/>
<keyword evidence="1" id="KW-0812">Transmembrane</keyword>
<protein>
    <submittedName>
        <fullName evidence="2">Uncharacterized protein</fullName>
    </submittedName>
</protein>
<evidence type="ECO:0000256" key="1">
    <source>
        <dbReference type="SAM" id="Phobius"/>
    </source>
</evidence>
<keyword evidence="1" id="KW-1133">Transmembrane helix</keyword>
<gene>
    <name evidence="2" type="ORF">SDC9_195964</name>
</gene>
<accession>A0A645IAK3</accession>
<organism evidence="2">
    <name type="scientific">bioreactor metagenome</name>
    <dbReference type="NCBI Taxonomy" id="1076179"/>
    <lineage>
        <taxon>unclassified sequences</taxon>
        <taxon>metagenomes</taxon>
        <taxon>ecological metagenomes</taxon>
    </lineage>
</organism>
<reference evidence="2" key="1">
    <citation type="submission" date="2019-08" db="EMBL/GenBank/DDBJ databases">
        <authorList>
            <person name="Kucharzyk K."/>
            <person name="Murdoch R.W."/>
            <person name="Higgins S."/>
            <person name="Loffler F."/>
        </authorList>
    </citation>
    <scope>NUCLEOTIDE SEQUENCE</scope>
</reference>
<keyword evidence="1" id="KW-0472">Membrane</keyword>
<comment type="caution">
    <text evidence="2">The sequence shown here is derived from an EMBL/GenBank/DDBJ whole genome shotgun (WGS) entry which is preliminary data.</text>
</comment>
<evidence type="ECO:0000313" key="2">
    <source>
        <dbReference type="EMBL" id="MPN48357.1"/>
    </source>
</evidence>
<proteinExistence type="predicted"/>
<feature type="transmembrane region" description="Helical" evidence="1">
    <location>
        <begin position="30"/>
        <end position="50"/>
    </location>
</feature>